<accession>A0ABV7ZHC2</accession>
<proteinExistence type="inferred from homology"/>
<gene>
    <name evidence="2" type="ORF">ACFOPX_03885</name>
</gene>
<dbReference type="InterPro" id="IPR027033">
    <property type="entry name" value="Cnh"/>
</dbReference>
<name>A0ABV7ZHC2_9HELI</name>
<dbReference type="EMBL" id="JBHRZO010000018">
    <property type="protein sequence ID" value="MFC3847674.1"/>
    <property type="molecule type" value="Genomic_DNA"/>
</dbReference>
<comment type="caution">
    <text evidence="2">The sequence shown here is derived from an EMBL/GenBank/DDBJ whole genome shotgun (WGS) entry which is preliminary data.</text>
</comment>
<sequence>MPALPPKKASTSPAPIKLRRVGLFETNTNTQSLSVRGLLEGINDMGEFIIKMKKHVKMGEKPEVDWIIDTICDHKGDKLLHNRGIASCPHCMWNLHLSNLSYDNGHKKQPLKYRLEGRTLQIETSTDLANPYQSSFKGDFKIRYLNHACLYIEAGGIRFITDPWLLGPAFLGASYLENASCKEAVHCLVQADFIFISSNRSSCLHPQTLAFVPRSKPFIVGNFASKSIERALKNLGFSNIFPLEFQEIYEFSSFFQFSVFKAGDGSEESGLYLCLCGHDVLINPYASYINRFNLPSGLTLLCTAFFGETSGFPFCVDNYNGQEKRALHNAYLEGQKQQLEKLIRLTSPAYVMPIATPYLQESSRDAIIKRINTHNDIAECSKICDLYSRTHRETPVKCLVPTDTLTLEFKTADLVQWQEETHTLKKDLPIKYTQSYARTFTYDPHKLMGFLKLSAYKAYQIVNFIPTNDIFDKVVAPIVEANFATQSFKIVKEDALISSQQGYRVMQLRVRQEILACIVENHLPFEEMLRGFHCRIKRNPNAYEANFWHHFSHLYSSPKGYSLRLE</sequence>
<protein>
    <submittedName>
        <fullName evidence="2">MBL fold metallo-hydrolase</fullName>
    </submittedName>
</protein>
<dbReference type="PANTHER" id="PTHR46522:SF1">
    <property type="entry name" value="INACTIVE CYTIDINE MONOPHOSPHATE-N-ACETYLNEURAMINIC ACID HYDROXYLASE"/>
    <property type="match status" value="1"/>
</dbReference>
<organism evidence="2 3">
    <name type="scientific">Helicobacter baculiformis</name>
    <dbReference type="NCBI Taxonomy" id="427351"/>
    <lineage>
        <taxon>Bacteria</taxon>
        <taxon>Pseudomonadati</taxon>
        <taxon>Campylobacterota</taxon>
        <taxon>Epsilonproteobacteria</taxon>
        <taxon>Campylobacterales</taxon>
        <taxon>Helicobacteraceae</taxon>
        <taxon>Helicobacter</taxon>
    </lineage>
</organism>
<dbReference type="InterPro" id="IPR036866">
    <property type="entry name" value="RibonucZ/Hydroxyglut_hydro"/>
</dbReference>
<comment type="similarity">
    <text evidence="1">Belongs to the CMP-Neu5Ac hydroxylase family.</text>
</comment>
<dbReference type="PANTHER" id="PTHR46522">
    <property type="entry name" value="CYTIDINE MONOPHOSPHATE-N-ACETYLNEURAMINIC ACID HYDROXYLASE"/>
    <property type="match status" value="1"/>
</dbReference>
<evidence type="ECO:0000313" key="3">
    <source>
        <dbReference type="Proteomes" id="UP001595783"/>
    </source>
</evidence>
<keyword evidence="3" id="KW-1185">Reference proteome</keyword>
<dbReference type="RefSeq" id="WP_104752442.1">
    <property type="nucleotide sequence ID" value="NZ_FZMF01000026.1"/>
</dbReference>
<reference evidence="3" key="1">
    <citation type="journal article" date="2019" name="Int. J. Syst. Evol. Microbiol.">
        <title>The Global Catalogue of Microorganisms (GCM) 10K type strain sequencing project: providing services to taxonomists for standard genome sequencing and annotation.</title>
        <authorList>
            <consortium name="The Broad Institute Genomics Platform"/>
            <consortium name="The Broad Institute Genome Sequencing Center for Infectious Disease"/>
            <person name="Wu L."/>
            <person name="Ma J."/>
        </authorList>
    </citation>
    <scope>NUCLEOTIDE SEQUENCE [LARGE SCALE GENOMIC DNA]</scope>
    <source>
        <strain evidence="3">CCUG 53816</strain>
    </source>
</reference>
<dbReference type="Proteomes" id="UP001595783">
    <property type="component" value="Unassembled WGS sequence"/>
</dbReference>
<evidence type="ECO:0000256" key="1">
    <source>
        <dbReference type="ARBA" id="ARBA00010303"/>
    </source>
</evidence>
<dbReference type="Gene3D" id="3.60.15.10">
    <property type="entry name" value="Ribonuclease Z/Hydroxyacylglutathione hydrolase-like"/>
    <property type="match status" value="1"/>
</dbReference>
<evidence type="ECO:0000313" key="2">
    <source>
        <dbReference type="EMBL" id="MFC3847674.1"/>
    </source>
</evidence>